<dbReference type="Pfam" id="PF09820">
    <property type="entry name" value="AAA-ATPase_like"/>
    <property type="match status" value="1"/>
</dbReference>
<name>A0AAD6SMR7_9AGAR</name>
<evidence type="ECO:0000313" key="4">
    <source>
        <dbReference type="Proteomes" id="UP001218188"/>
    </source>
</evidence>
<comment type="caution">
    <text evidence="3">The sequence shown here is derived from an EMBL/GenBank/DDBJ whole genome shotgun (WGS) entry which is preliminary data.</text>
</comment>
<dbReference type="Proteomes" id="UP001218188">
    <property type="component" value="Unassembled WGS sequence"/>
</dbReference>
<evidence type="ECO:0000256" key="1">
    <source>
        <dbReference type="SAM" id="MobiDB-lite"/>
    </source>
</evidence>
<reference evidence="3" key="1">
    <citation type="submission" date="2023-03" db="EMBL/GenBank/DDBJ databases">
        <title>Massive genome expansion in bonnet fungi (Mycena s.s.) driven by repeated elements and novel gene families across ecological guilds.</title>
        <authorList>
            <consortium name="Lawrence Berkeley National Laboratory"/>
            <person name="Harder C.B."/>
            <person name="Miyauchi S."/>
            <person name="Viragh M."/>
            <person name="Kuo A."/>
            <person name="Thoen E."/>
            <person name="Andreopoulos B."/>
            <person name="Lu D."/>
            <person name="Skrede I."/>
            <person name="Drula E."/>
            <person name="Henrissat B."/>
            <person name="Morin E."/>
            <person name="Kohler A."/>
            <person name="Barry K."/>
            <person name="LaButti K."/>
            <person name="Morin E."/>
            <person name="Salamov A."/>
            <person name="Lipzen A."/>
            <person name="Mereny Z."/>
            <person name="Hegedus B."/>
            <person name="Baldrian P."/>
            <person name="Stursova M."/>
            <person name="Weitz H."/>
            <person name="Taylor A."/>
            <person name="Grigoriev I.V."/>
            <person name="Nagy L.G."/>
            <person name="Martin F."/>
            <person name="Kauserud H."/>
        </authorList>
    </citation>
    <scope>NUCLEOTIDE SEQUENCE</scope>
    <source>
        <strain evidence="3">CBHHK200</strain>
    </source>
</reference>
<dbReference type="PANTHER" id="PTHR34825:SF1">
    <property type="entry name" value="AAA-ATPASE-LIKE DOMAIN-CONTAINING PROTEIN"/>
    <property type="match status" value="1"/>
</dbReference>
<keyword evidence="4" id="KW-1185">Reference proteome</keyword>
<accession>A0AAD6SMR7</accession>
<gene>
    <name evidence="3" type="ORF">C8F04DRAFT_1113659</name>
</gene>
<proteinExistence type="predicted"/>
<protein>
    <recommendedName>
        <fullName evidence="2">AAA-ATPase-like domain-containing protein</fullName>
    </recommendedName>
</protein>
<evidence type="ECO:0000313" key="3">
    <source>
        <dbReference type="EMBL" id="KAJ7030434.1"/>
    </source>
</evidence>
<dbReference type="PANTHER" id="PTHR34825">
    <property type="entry name" value="CONSERVED PROTEIN, WITH A WEAK D-GALACTARATE DEHYDRATASE/ALTRONATE HYDROLASE DOMAIN"/>
    <property type="match status" value="1"/>
</dbReference>
<dbReference type="EMBL" id="JARJCM010000091">
    <property type="protein sequence ID" value="KAJ7030434.1"/>
    <property type="molecule type" value="Genomic_DNA"/>
</dbReference>
<dbReference type="AlphaFoldDB" id="A0AAD6SMR7"/>
<evidence type="ECO:0000259" key="2">
    <source>
        <dbReference type="Pfam" id="PF09820"/>
    </source>
</evidence>
<feature type="domain" description="AAA-ATPase-like" evidence="2">
    <location>
        <begin position="171"/>
        <end position="388"/>
    </location>
</feature>
<dbReference type="InterPro" id="IPR018631">
    <property type="entry name" value="AAA-ATPase-like_dom"/>
</dbReference>
<sequence length="755" mass="84788">MTTETEISVLCAIAGHANIFESVSFTAADRYSGQDLVAEVQSRHNEQCDCATVVQDAWKVKLEYSDDLGLHITRDKLEKDPATSFIEPSDFLSKHFPTQPDMELVSIICEGVLPPSPSSASFSSKRSWTVSDASCDSEPSPKRSKTQSRSPGSERLPRRDSYPVDTYPMLPSGVYNFANFRTDTTVAFVDKTQSVIHLSKPHRYLVLRPPRFGKTTLLTMLVRYHDIHERERFSTDFGTLLVATSRPADGPVPNQHLCLLFSLSTTFLQLEDAEVLYYIKRKITFAVHLFLLKYTTELQLPDVNAFVHTHGDDLLKNTLELVGRRGYTLFVGVDNYDALNIDRFFCHLFDSENSKNTSRVTVESLMEKVLWSPLQAASNVIAQLVVTGTFLLQSPALPNLAKLALTPPPSIALPCGFTEAETIDFSQLVLTEPPNIVELRRFYGYYSFVDHTEGSPYLIHPQRLISRLSESMRFPVQDELSFHLLSRVCNVLPEDSTNVDAATLNGLIHLLATGAMEVEIGPPINVDDRTVTWSILYYLGALTCHRGSTTKLRLTNNGILTLIRSRLNSILYDGYDLGSIFSTFHRCTPPEVKLCDGALTNFLRDQSQRAHGRRHEPDLRGILGLFLSHPRCLDSLVGGTDLFDPYEGVDRIEIRHSDATVGAFELKTLTLLGMWRGQNPNDLEPPISVLQKFHQELIDDDVTHLLERPYMASLEAFKIEPVRTFTDPTPDVPLLLAVGGAHVLMRTLDGRRYRQ</sequence>
<organism evidence="3 4">
    <name type="scientific">Mycena alexandri</name>
    <dbReference type="NCBI Taxonomy" id="1745969"/>
    <lineage>
        <taxon>Eukaryota</taxon>
        <taxon>Fungi</taxon>
        <taxon>Dikarya</taxon>
        <taxon>Basidiomycota</taxon>
        <taxon>Agaricomycotina</taxon>
        <taxon>Agaricomycetes</taxon>
        <taxon>Agaricomycetidae</taxon>
        <taxon>Agaricales</taxon>
        <taxon>Marasmiineae</taxon>
        <taxon>Mycenaceae</taxon>
        <taxon>Mycena</taxon>
    </lineage>
</organism>
<feature type="region of interest" description="Disordered" evidence="1">
    <location>
        <begin position="132"/>
        <end position="165"/>
    </location>
</feature>